<evidence type="ECO:0000256" key="2">
    <source>
        <dbReference type="ARBA" id="ARBA00022734"/>
    </source>
</evidence>
<feature type="domain" description="Legume lectin" evidence="4">
    <location>
        <begin position="55"/>
        <end position="273"/>
    </location>
</feature>
<proteinExistence type="inferred from homology"/>
<evidence type="ECO:0000313" key="5">
    <source>
        <dbReference type="EMBL" id="JAT60823.1"/>
    </source>
</evidence>
<organism evidence="5">
    <name type="scientific">Anthurium amnicola</name>
    <dbReference type="NCBI Taxonomy" id="1678845"/>
    <lineage>
        <taxon>Eukaryota</taxon>
        <taxon>Viridiplantae</taxon>
        <taxon>Streptophyta</taxon>
        <taxon>Embryophyta</taxon>
        <taxon>Tracheophyta</taxon>
        <taxon>Spermatophyta</taxon>
        <taxon>Magnoliopsida</taxon>
        <taxon>Liliopsida</taxon>
        <taxon>Araceae</taxon>
        <taxon>Pothoideae</taxon>
        <taxon>Potheae</taxon>
        <taxon>Anthurium</taxon>
    </lineage>
</organism>
<accession>A0A1D1Z1N3</accession>
<dbReference type="EMBL" id="GDJX01007113">
    <property type="protein sequence ID" value="JAT60823.1"/>
    <property type="molecule type" value="Transcribed_RNA"/>
</dbReference>
<dbReference type="Gene3D" id="2.60.120.200">
    <property type="match status" value="1"/>
</dbReference>
<keyword evidence="2 5" id="KW-0430">Lectin</keyword>
<dbReference type="AlphaFoldDB" id="A0A1D1Z1N3"/>
<feature type="transmembrane region" description="Helical" evidence="3">
    <location>
        <begin position="303"/>
        <end position="329"/>
    </location>
</feature>
<dbReference type="Pfam" id="PF00139">
    <property type="entry name" value="Lectin_legB"/>
    <property type="match status" value="1"/>
</dbReference>
<gene>
    <name evidence="5" type="primary">LECRK82_2</name>
    <name evidence="5" type="ORF">g.129431</name>
</gene>
<evidence type="ECO:0000256" key="1">
    <source>
        <dbReference type="ARBA" id="ARBA00007606"/>
    </source>
</evidence>
<dbReference type="InterPro" id="IPR050258">
    <property type="entry name" value="Leguminous_Lectin"/>
</dbReference>
<keyword evidence="5" id="KW-0808">Transferase</keyword>
<dbReference type="SUPFAM" id="SSF49899">
    <property type="entry name" value="Concanavalin A-like lectins/glucanases"/>
    <property type="match status" value="1"/>
</dbReference>
<evidence type="ECO:0000256" key="3">
    <source>
        <dbReference type="SAM" id="Phobius"/>
    </source>
</evidence>
<dbReference type="PANTHER" id="PTHR32401">
    <property type="entry name" value="CONCANAVALIN A-LIKE LECTIN FAMILY PROTEIN"/>
    <property type="match status" value="1"/>
</dbReference>
<dbReference type="PANTHER" id="PTHR32401:SF16">
    <property type="entry name" value="CONCANAVALIN A-LIKE LECTIN FAMILY PROTEIN"/>
    <property type="match status" value="1"/>
</dbReference>
<keyword evidence="3" id="KW-1133">Transmembrane helix</keyword>
<dbReference type="GO" id="GO:0030246">
    <property type="term" value="F:carbohydrate binding"/>
    <property type="evidence" value="ECO:0007669"/>
    <property type="project" value="UniProtKB-KW"/>
</dbReference>
<dbReference type="GO" id="GO:0016301">
    <property type="term" value="F:kinase activity"/>
    <property type="evidence" value="ECO:0007669"/>
    <property type="project" value="UniProtKB-KW"/>
</dbReference>
<keyword evidence="3" id="KW-0812">Transmembrane</keyword>
<dbReference type="InterPro" id="IPR001220">
    <property type="entry name" value="Legume_lectin_dom"/>
</dbReference>
<keyword evidence="3" id="KW-0472">Membrane</keyword>
<dbReference type="CDD" id="cd06899">
    <property type="entry name" value="lectin_legume_LecRK_Arcelin_ConA"/>
    <property type="match status" value="1"/>
</dbReference>
<protein>
    <submittedName>
        <fullName evidence="5">L-type lectin-domain containing receptor kinase VIII.2</fullName>
    </submittedName>
</protein>
<dbReference type="InterPro" id="IPR013320">
    <property type="entry name" value="ConA-like_dom_sf"/>
</dbReference>
<comment type="similarity">
    <text evidence="1">Belongs to the leguminous lectin family.</text>
</comment>
<keyword evidence="5" id="KW-0675">Receptor</keyword>
<keyword evidence="5" id="KW-0418">Kinase</keyword>
<evidence type="ECO:0000259" key="4">
    <source>
        <dbReference type="Pfam" id="PF00139"/>
    </source>
</evidence>
<reference evidence="5" key="1">
    <citation type="submission" date="2015-07" db="EMBL/GenBank/DDBJ databases">
        <title>Transcriptome Assembly of Anthurium amnicola.</title>
        <authorList>
            <person name="Suzuki J."/>
        </authorList>
    </citation>
    <scope>NUCLEOTIDE SEQUENCE</scope>
</reference>
<sequence length="362" mass="38823">METGKACQGREWAALSVSSVVSSFLSRCSVALPFYLVLFVAHSASGVADGAPFCFSFQTFEAAPWSSEPEIALYGGAQVANSTVRMTSPRKMSRGGIMYGKPLAFGTKTSFSTCFSFSLTPAIGGGLALLIAPSNVRPESLDGHLLGLWPAVLAVAFDTSMDSQTGDPNGNHVGIDLGKMVSSETGNVSELNLVLNSGEKLQSWIDYDGYSKILKVRLSKFGSLRPSKSFISYPLDLSGLIRRNAMYVCISSSSGNSTQTSTLYSWAFRLEHGAACLMHSEPLDPQPFLDAPKYPLLQLRRGYLPGVLIGLIFGSACGAIITIVVLLAWTAIVQRHLVAPVELPMHPVEYGYEKSMVPGESL</sequence>
<name>A0A1D1Z1N3_9ARAE</name>